<dbReference type="OrthoDB" id="5489421at2"/>
<dbReference type="AlphaFoldDB" id="A0A432V529"/>
<reference evidence="4 5" key="1">
    <citation type="submission" date="2018-11" db="EMBL/GenBank/DDBJ databases">
        <title>Pseudaminobacter arsenicus sp. nov., an arsenic-resistant bacterium isolated from arsenic-rich aquifers.</title>
        <authorList>
            <person name="Mu Y."/>
        </authorList>
    </citation>
    <scope>NUCLEOTIDE SEQUENCE [LARGE SCALE GENOMIC DNA]</scope>
    <source>
        <strain evidence="4 5">CB3</strain>
    </source>
</reference>
<evidence type="ECO:0000313" key="5">
    <source>
        <dbReference type="Proteomes" id="UP000281647"/>
    </source>
</evidence>
<dbReference type="Gene3D" id="3.40.50.150">
    <property type="entry name" value="Vaccinia Virus protein VP39"/>
    <property type="match status" value="1"/>
</dbReference>
<name>A0A432V529_9HYPH</name>
<dbReference type="Pfam" id="PF05175">
    <property type="entry name" value="MTS"/>
    <property type="match status" value="1"/>
</dbReference>
<organism evidence="4 5">
    <name type="scientific">Borborobacter arsenicus</name>
    <dbReference type="NCBI Taxonomy" id="1851146"/>
    <lineage>
        <taxon>Bacteria</taxon>
        <taxon>Pseudomonadati</taxon>
        <taxon>Pseudomonadota</taxon>
        <taxon>Alphaproteobacteria</taxon>
        <taxon>Hyphomicrobiales</taxon>
        <taxon>Phyllobacteriaceae</taxon>
        <taxon>Borborobacter</taxon>
    </lineage>
</organism>
<evidence type="ECO:0000259" key="3">
    <source>
        <dbReference type="Pfam" id="PF05175"/>
    </source>
</evidence>
<keyword evidence="4" id="KW-0808">Transferase</keyword>
<comment type="caution">
    <text evidence="4">The sequence shown here is derived from an EMBL/GenBank/DDBJ whole genome shotgun (WGS) entry which is preliminary data.</text>
</comment>
<proteinExistence type="predicted"/>
<keyword evidence="1 4" id="KW-0489">Methyltransferase</keyword>
<evidence type="ECO:0000256" key="1">
    <source>
        <dbReference type="ARBA" id="ARBA00022603"/>
    </source>
</evidence>
<dbReference type="RefSeq" id="WP_128625273.1">
    <property type="nucleotide sequence ID" value="NZ_ML133511.1"/>
</dbReference>
<keyword evidence="5" id="KW-1185">Reference proteome</keyword>
<dbReference type="GO" id="GO:0032259">
    <property type="term" value="P:methylation"/>
    <property type="evidence" value="ECO:0007669"/>
    <property type="project" value="UniProtKB-KW"/>
</dbReference>
<evidence type="ECO:0000256" key="2">
    <source>
        <dbReference type="ARBA" id="ARBA00022691"/>
    </source>
</evidence>
<evidence type="ECO:0000313" key="4">
    <source>
        <dbReference type="EMBL" id="RUM97262.1"/>
    </source>
</evidence>
<protein>
    <submittedName>
        <fullName evidence="4">Methyltransferase domain-containing protein</fullName>
    </submittedName>
</protein>
<dbReference type="InterPro" id="IPR007848">
    <property type="entry name" value="Small_mtfrase_dom"/>
</dbReference>
<dbReference type="SUPFAM" id="SSF53335">
    <property type="entry name" value="S-adenosyl-L-methionine-dependent methyltransferases"/>
    <property type="match status" value="1"/>
</dbReference>
<dbReference type="EMBL" id="RKST01000013">
    <property type="protein sequence ID" value="RUM97262.1"/>
    <property type="molecule type" value="Genomic_DNA"/>
</dbReference>
<sequence length="260" mass="27392">MSCAEAEPSSTIDAFHRGNFWLVQPRDAGHRAGMDALMLAAAVPSDFAGELIDFGAGAGAVGLAVASRCEGARITLVEQSPTMAEFAAKSLADPRNAHLRDRLKLLVADVTLAGRARATAGLADNSCDFVLMNPPFNAAIDRNTPDALRQEAHVMQDGLFEAWLRSAAAITRPRGGLGIIARPASLPEILVALEGRFGSAEIVPVHPRADRAAIRIVVRARCAARGGLVLRPPLILHDDGHALSARADAVSNGRASLFDD</sequence>
<gene>
    <name evidence="4" type="ORF">EET67_14025</name>
</gene>
<dbReference type="PANTHER" id="PTHR47739:SF1">
    <property type="entry name" value="TRNA1(VAL) (ADENINE(37)-N6)-METHYLTRANSFERASE"/>
    <property type="match status" value="1"/>
</dbReference>
<dbReference type="Proteomes" id="UP000281647">
    <property type="component" value="Unassembled WGS sequence"/>
</dbReference>
<dbReference type="InterPro" id="IPR029063">
    <property type="entry name" value="SAM-dependent_MTases_sf"/>
</dbReference>
<keyword evidence="2" id="KW-0949">S-adenosyl-L-methionine</keyword>
<dbReference type="GO" id="GO:0008168">
    <property type="term" value="F:methyltransferase activity"/>
    <property type="evidence" value="ECO:0007669"/>
    <property type="project" value="UniProtKB-KW"/>
</dbReference>
<dbReference type="InterPro" id="IPR050210">
    <property type="entry name" value="tRNA_Adenine-N(6)_MTase"/>
</dbReference>
<feature type="domain" description="Methyltransferase small" evidence="3">
    <location>
        <begin position="38"/>
        <end position="141"/>
    </location>
</feature>
<accession>A0A432V529</accession>
<dbReference type="PANTHER" id="PTHR47739">
    <property type="entry name" value="TRNA1(VAL) (ADENINE(37)-N6)-METHYLTRANSFERASE"/>
    <property type="match status" value="1"/>
</dbReference>
<dbReference type="CDD" id="cd02440">
    <property type="entry name" value="AdoMet_MTases"/>
    <property type="match status" value="1"/>
</dbReference>